<dbReference type="Pfam" id="PF03707">
    <property type="entry name" value="MHYT"/>
    <property type="match status" value="3"/>
</dbReference>
<gene>
    <name evidence="4" type="ORF">RM532_01660</name>
</gene>
<dbReference type="InterPro" id="IPR052163">
    <property type="entry name" value="DGC-Regulatory_Protein"/>
</dbReference>
<evidence type="ECO:0000259" key="3">
    <source>
        <dbReference type="PROSITE" id="PS50924"/>
    </source>
</evidence>
<dbReference type="PROSITE" id="PS50924">
    <property type="entry name" value="MHYT"/>
    <property type="match status" value="1"/>
</dbReference>
<proteinExistence type="predicted"/>
<keyword evidence="1" id="KW-0812">Transmembrane</keyword>
<dbReference type="Pfam" id="PF00990">
    <property type="entry name" value="GGDEF"/>
    <property type="match status" value="1"/>
</dbReference>
<organism evidence="4 5">
    <name type="scientific">Spectribacter hydrogenoxidans</name>
    <dbReference type="NCBI Taxonomy" id="3075608"/>
    <lineage>
        <taxon>Bacteria</taxon>
        <taxon>Pseudomonadati</taxon>
        <taxon>Pseudomonadota</taxon>
        <taxon>Gammaproteobacteria</taxon>
        <taxon>Salinisphaerales</taxon>
        <taxon>Salinisphaeraceae</taxon>
        <taxon>Spectribacter</taxon>
    </lineage>
</organism>
<name>A0ABU3BWI2_9GAMM</name>
<dbReference type="Proteomes" id="UP001251857">
    <property type="component" value="Unassembled WGS sequence"/>
</dbReference>
<dbReference type="PANTHER" id="PTHR46663">
    <property type="entry name" value="DIGUANYLATE CYCLASE DGCT-RELATED"/>
    <property type="match status" value="1"/>
</dbReference>
<dbReference type="InterPro" id="IPR000160">
    <property type="entry name" value="GGDEF_dom"/>
</dbReference>
<comment type="caution">
    <text evidence="4">The sequence shown here is derived from an EMBL/GenBank/DDBJ whole genome shotgun (WGS) entry which is preliminary data.</text>
</comment>
<comment type="caution">
    <text evidence="1">Lacks conserved residue(s) required for the propagation of feature annotation.</text>
</comment>
<feature type="transmembrane region" description="Helical" evidence="1">
    <location>
        <begin position="30"/>
        <end position="56"/>
    </location>
</feature>
<dbReference type="SUPFAM" id="SSF55073">
    <property type="entry name" value="Nucleotide cyclase"/>
    <property type="match status" value="1"/>
</dbReference>
<evidence type="ECO:0000313" key="5">
    <source>
        <dbReference type="Proteomes" id="UP001251857"/>
    </source>
</evidence>
<sequence>MALSIAVAVIASYAALYLAGRVTAHPGPGGWIWIVVGGFAMGIGIWSMHFVGMLAFRLPLDGPMSYDTVLTLLSQAPAIGASALALTLVSRQRLQNRHVLIGGILIATGISSMHYIGMAAMRIAPAITYDPVLLAASVAIALAASYLALWIAFELRERYSAVAVLAKLGGAAILGGAISSMHYVGMAAAQFAPETVSLAATEGHNLTSASLAHLVGGASIVLLLATLIASALDAHMADKQTRMANLLRADNQHLQSIAFRDSLTGLTNRALLEDRLTQEIRHAERGGRIFAVLFIDLDSFKPVNDTYGHRSGDFMLTVLADRLVGAVRGTDTVARVGGDEFVVILSELADPRDAAALCEKIRDTIAQPVVLPQGEVAVSCSIGISLYPDHGTDTITLLENADAAMYAAKADNRYGYRFFKPDMKKTQAGHAPPIA</sequence>
<dbReference type="InterPro" id="IPR029787">
    <property type="entry name" value="Nucleotide_cyclase"/>
</dbReference>
<dbReference type="GO" id="GO:0052621">
    <property type="term" value="F:diguanylate cyclase activity"/>
    <property type="evidence" value="ECO:0007669"/>
    <property type="project" value="UniProtKB-EC"/>
</dbReference>
<dbReference type="InterPro" id="IPR043128">
    <property type="entry name" value="Rev_trsase/Diguanyl_cyclase"/>
</dbReference>
<dbReference type="CDD" id="cd01949">
    <property type="entry name" value="GGDEF"/>
    <property type="match status" value="1"/>
</dbReference>
<keyword evidence="4" id="KW-0548">Nucleotidyltransferase</keyword>
<dbReference type="InterPro" id="IPR005330">
    <property type="entry name" value="MHYT_dom"/>
</dbReference>
<keyword evidence="1" id="KW-0472">Membrane</keyword>
<dbReference type="NCBIfam" id="TIGR00254">
    <property type="entry name" value="GGDEF"/>
    <property type="match status" value="1"/>
</dbReference>
<evidence type="ECO:0000313" key="4">
    <source>
        <dbReference type="EMBL" id="MDT0633657.1"/>
    </source>
</evidence>
<keyword evidence="1" id="KW-1133">Transmembrane helix</keyword>
<dbReference type="PROSITE" id="PS50887">
    <property type="entry name" value="GGDEF"/>
    <property type="match status" value="1"/>
</dbReference>
<feature type="domain" description="MHYT" evidence="3">
    <location>
        <begin position="1"/>
        <end position="192"/>
    </location>
</feature>
<feature type="transmembrane region" description="Helical" evidence="1">
    <location>
        <begin position="132"/>
        <end position="153"/>
    </location>
</feature>
<feature type="domain" description="GGDEF" evidence="2">
    <location>
        <begin position="288"/>
        <end position="421"/>
    </location>
</feature>
<accession>A0ABU3BWI2</accession>
<keyword evidence="5" id="KW-1185">Reference proteome</keyword>
<dbReference type="EMBL" id="JAVRIB010000001">
    <property type="protein sequence ID" value="MDT0633657.1"/>
    <property type="molecule type" value="Genomic_DNA"/>
</dbReference>
<dbReference type="Gene3D" id="3.30.70.270">
    <property type="match status" value="1"/>
</dbReference>
<evidence type="ECO:0000256" key="1">
    <source>
        <dbReference type="PROSITE-ProRule" id="PRU00244"/>
    </source>
</evidence>
<feature type="transmembrane region" description="Helical" evidence="1">
    <location>
        <begin position="211"/>
        <end position="232"/>
    </location>
</feature>
<keyword evidence="4" id="KW-0808">Transferase</keyword>
<protein>
    <submittedName>
        <fullName evidence="4">Diguanylate cyclase</fullName>
        <ecNumber evidence="4">2.7.7.65</ecNumber>
    </submittedName>
</protein>
<reference evidence="4 5" key="1">
    <citation type="submission" date="2023-09" db="EMBL/GenBank/DDBJ databases">
        <authorList>
            <person name="Rey-Velasco X."/>
        </authorList>
    </citation>
    <scope>NUCLEOTIDE SEQUENCE [LARGE SCALE GENOMIC DNA]</scope>
    <source>
        <strain evidence="4 5">W335</strain>
    </source>
</reference>
<feature type="transmembrane region" description="Helical" evidence="1">
    <location>
        <begin position="99"/>
        <end position="120"/>
    </location>
</feature>
<dbReference type="SMART" id="SM00267">
    <property type="entry name" value="GGDEF"/>
    <property type="match status" value="1"/>
</dbReference>
<dbReference type="PANTHER" id="PTHR46663:SF2">
    <property type="entry name" value="GGDEF DOMAIN-CONTAINING PROTEIN"/>
    <property type="match status" value="1"/>
</dbReference>
<evidence type="ECO:0000259" key="2">
    <source>
        <dbReference type="PROSITE" id="PS50887"/>
    </source>
</evidence>
<dbReference type="EC" id="2.7.7.65" evidence="4"/>
<feature type="transmembrane region" description="Helical" evidence="1">
    <location>
        <begin position="165"/>
        <end position="191"/>
    </location>
</feature>